<evidence type="ECO:0000256" key="4">
    <source>
        <dbReference type="SAM" id="MobiDB-lite"/>
    </source>
</evidence>
<accession>A0AAV2TK45</accession>
<evidence type="ECO:0000313" key="5">
    <source>
        <dbReference type="EMBL" id="CAL5136758.1"/>
    </source>
</evidence>
<dbReference type="GO" id="GO:0070740">
    <property type="term" value="F:tubulin-glutamic acid ligase activity"/>
    <property type="evidence" value="ECO:0007669"/>
    <property type="project" value="TreeGrafter"/>
</dbReference>
<evidence type="ECO:0008006" key="7">
    <source>
        <dbReference type="Google" id="ProtNLM"/>
    </source>
</evidence>
<dbReference type="SUPFAM" id="SSF56059">
    <property type="entry name" value="Glutathione synthetase ATP-binding domain-like"/>
    <property type="match status" value="1"/>
</dbReference>
<evidence type="ECO:0000256" key="2">
    <source>
        <dbReference type="ARBA" id="ARBA00022741"/>
    </source>
</evidence>
<feature type="compositionally biased region" description="Acidic residues" evidence="4">
    <location>
        <begin position="631"/>
        <end position="640"/>
    </location>
</feature>
<dbReference type="GO" id="GO:0005524">
    <property type="term" value="F:ATP binding"/>
    <property type="evidence" value="ECO:0007669"/>
    <property type="project" value="UniProtKB-KW"/>
</dbReference>
<dbReference type="GO" id="GO:0000226">
    <property type="term" value="P:microtubule cytoskeleton organization"/>
    <property type="evidence" value="ECO:0007669"/>
    <property type="project" value="TreeGrafter"/>
</dbReference>
<feature type="compositionally biased region" description="Basic and acidic residues" evidence="4">
    <location>
        <begin position="619"/>
        <end position="630"/>
    </location>
</feature>
<dbReference type="Gene3D" id="3.30.470.20">
    <property type="entry name" value="ATP-grasp fold, B domain"/>
    <property type="match status" value="1"/>
</dbReference>
<dbReference type="PROSITE" id="PS51221">
    <property type="entry name" value="TTL"/>
    <property type="match status" value="1"/>
</dbReference>
<gene>
    <name evidence="5" type="ORF">CDAUBV1_LOCUS11063</name>
</gene>
<dbReference type="InterPro" id="IPR004344">
    <property type="entry name" value="TTL/TTLL_fam"/>
</dbReference>
<sequence>MVDKDQIIGYLEESFRQHRGDVKSEHNRKAAKQIRERQKCGVVANLGDSRYELVRKTVQEAGFTIKDDEDLSDAFLVWTDSFLSLEKIMTLKSYQRVNHFPGMIEICRKDFLAKNFMRMNRINPSEYSFMPKTWILPQEHGFFLNYVRRSASHGLKPTFILKPANGAMGHGIRLYRNGETVPTNPPNGAPCVIQEYINNPLLIDGYKCDLRVYVLITSCDPLRIFIYNDGLVRLGAEKYVEPNEPNGASMFMHLTNYAVNKRHAQYQRSSDESVGSKRSFSFLDQFLRNTRRVEPLTVWRNVRDLIVKTVAIAAPALVHSYRMCRPGLHQMNFNYSSEHLGPLTSRKKTGRFGSYSNNTSPNFHRKPLKMPRQNYKSRQPVQKLNKLRSAPYVQSSFFEILGFDILLDDNLKPWLLEVNRSPSFNGDQELDRRVKHGLLTDTLRLLNIRASDKEDSEKAQKMTAVHRLYSHSTSSNISQCDLPEVAQSNKYSSDGATKSHPAGRTEGKFGQKKRPESQYKIDLAIAKLRAQLCAVRRRIALEFYEYHNCGNWCLIFPTDDQGSQKRLASLIISNFAQFHNGKHGELEKELEETYLHPLTEDAILDQLKELARANKKQNDLFAPEEGHGDAWSEDVESYDSDESRITSGDEGNCGEQNCAYQNRREGKYFSHTLRNHSVCRARSAFPLQALLSLLNVMIDTKDLNEPKLRLSKGAILEIPPKQLCTIPLMHCTVSSGLTQFQKVCLERKFSERMTLAKYYPCVKKLARNLALQKLYKFELVDSKAVGRELAQYLCSLCEKIRDEQVFRKPLILAEKLARTCFHPIFALLDVKGYVFPPVASLQAHTNELLRGLRIIRMLHRIHNRLVMNHAVVFREILNDLDSICPRAQLLTEPLLGAEQRCCDHYLRLCIEAGWVDFSESVKPKNSSPSLPDLLQL</sequence>
<evidence type="ECO:0000256" key="1">
    <source>
        <dbReference type="ARBA" id="ARBA00022598"/>
    </source>
</evidence>
<dbReference type="AlphaFoldDB" id="A0AAV2TK45"/>
<reference evidence="5" key="1">
    <citation type="submission" date="2024-06" db="EMBL/GenBank/DDBJ databases">
        <authorList>
            <person name="Liu X."/>
            <person name="Lenzi L."/>
            <person name="Haldenby T S."/>
            <person name="Uol C."/>
        </authorList>
    </citation>
    <scope>NUCLEOTIDE SEQUENCE</scope>
</reference>
<feature type="region of interest" description="Disordered" evidence="4">
    <location>
        <begin position="346"/>
        <end position="369"/>
    </location>
</feature>
<dbReference type="PANTHER" id="PTHR12241">
    <property type="entry name" value="TUBULIN POLYGLUTAMYLASE"/>
    <property type="match status" value="1"/>
</dbReference>
<keyword evidence="3" id="KW-0067">ATP-binding</keyword>
<dbReference type="PANTHER" id="PTHR12241:SF147">
    <property type="entry name" value="TUBULIN POLYGLUTAMYLASE TTLL7"/>
    <property type="match status" value="1"/>
</dbReference>
<feature type="region of interest" description="Disordered" evidence="4">
    <location>
        <begin position="619"/>
        <end position="651"/>
    </location>
</feature>
<dbReference type="Pfam" id="PF03133">
    <property type="entry name" value="TTL"/>
    <property type="match status" value="2"/>
</dbReference>
<proteinExistence type="predicted"/>
<feature type="region of interest" description="Disordered" evidence="4">
    <location>
        <begin position="489"/>
        <end position="513"/>
    </location>
</feature>
<name>A0AAV2TK45_CALDB</name>
<organism evidence="5 6">
    <name type="scientific">Calicophoron daubneyi</name>
    <name type="common">Rumen fluke</name>
    <name type="synonym">Paramphistomum daubneyi</name>
    <dbReference type="NCBI Taxonomy" id="300641"/>
    <lineage>
        <taxon>Eukaryota</taxon>
        <taxon>Metazoa</taxon>
        <taxon>Spiralia</taxon>
        <taxon>Lophotrochozoa</taxon>
        <taxon>Platyhelminthes</taxon>
        <taxon>Trematoda</taxon>
        <taxon>Digenea</taxon>
        <taxon>Plagiorchiida</taxon>
        <taxon>Pronocephalata</taxon>
        <taxon>Paramphistomoidea</taxon>
        <taxon>Paramphistomidae</taxon>
        <taxon>Calicophoron</taxon>
    </lineage>
</organism>
<dbReference type="Proteomes" id="UP001497525">
    <property type="component" value="Unassembled WGS sequence"/>
</dbReference>
<dbReference type="GO" id="GO:0015631">
    <property type="term" value="F:tubulin binding"/>
    <property type="evidence" value="ECO:0007669"/>
    <property type="project" value="TreeGrafter"/>
</dbReference>
<evidence type="ECO:0000313" key="6">
    <source>
        <dbReference type="Proteomes" id="UP001497525"/>
    </source>
</evidence>
<comment type="caution">
    <text evidence="5">The sequence shown here is derived from an EMBL/GenBank/DDBJ whole genome shotgun (WGS) entry which is preliminary data.</text>
</comment>
<keyword evidence="1" id="KW-0436">Ligase</keyword>
<protein>
    <recommendedName>
        <fullName evidence="7">Tubulin polyglutamylase TTLL7</fullName>
    </recommendedName>
</protein>
<feature type="compositionally biased region" description="Basic and acidic residues" evidence="4">
    <location>
        <begin position="503"/>
        <end position="513"/>
    </location>
</feature>
<evidence type="ECO:0000256" key="3">
    <source>
        <dbReference type="ARBA" id="ARBA00022840"/>
    </source>
</evidence>
<dbReference type="GO" id="GO:0036064">
    <property type="term" value="C:ciliary basal body"/>
    <property type="evidence" value="ECO:0007669"/>
    <property type="project" value="TreeGrafter"/>
</dbReference>
<keyword evidence="2" id="KW-0547">Nucleotide-binding</keyword>
<dbReference type="EMBL" id="CAXLJL010000356">
    <property type="protein sequence ID" value="CAL5136758.1"/>
    <property type="molecule type" value="Genomic_DNA"/>
</dbReference>